<feature type="compositionally biased region" description="Polar residues" evidence="2">
    <location>
        <begin position="389"/>
        <end position="410"/>
    </location>
</feature>
<proteinExistence type="predicted"/>
<evidence type="ECO:0000256" key="2">
    <source>
        <dbReference type="SAM" id="MobiDB-lite"/>
    </source>
</evidence>
<gene>
    <name evidence="3" type="ORF">ABZ510_31380</name>
</gene>
<name>A0ABV2WZL1_9NOCA</name>
<reference evidence="3 4" key="1">
    <citation type="submission" date="2024-06" db="EMBL/GenBank/DDBJ databases">
        <title>The Natural Products Discovery Center: Release of the First 8490 Sequenced Strains for Exploring Actinobacteria Biosynthetic Diversity.</title>
        <authorList>
            <person name="Kalkreuter E."/>
            <person name="Kautsar S.A."/>
            <person name="Yang D."/>
            <person name="Bader C.D."/>
            <person name="Teijaro C.N."/>
            <person name="Fluegel L."/>
            <person name="Davis C.M."/>
            <person name="Simpson J.R."/>
            <person name="Lauterbach L."/>
            <person name="Steele A.D."/>
            <person name="Gui C."/>
            <person name="Meng S."/>
            <person name="Li G."/>
            <person name="Viehrig K."/>
            <person name="Ye F."/>
            <person name="Su P."/>
            <person name="Kiefer A.F."/>
            <person name="Nichols A."/>
            <person name="Cepeda A.J."/>
            <person name="Yan W."/>
            <person name="Fan B."/>
            <person name="Jiang Y."/>
            <person name="Adhikari A."/>
            <person name="Zheng C.-J."/>
            <person name="Schuster L."/>
            <person name="Cowan T.M."/>
            <person name="Smanski M.J."/>
            <person name="Chevrette M.G."/>
            <person name="De Carvalho L.P.S."/>
            <person name="Shen B."/>
        </authorList>
    </citation>
    <scope>NUCLEOTIDE SEQUENCE [LARGE SCALE GENOMIC DNA]</scope>
    <source>
        <strain evidence="3 4">NPDC019708</strain>
    </source>
</reference>
<keyword evidence="1" id="KW-0175">Coiled coil</keyword>
<keyword evidence="4" id="KW-1185">Reference proteome</keyword>
<sequence>MALWDGVGDFFSEHGADIAVGAVSVAGFAVGGPLGAAVAGGIAGGVAAGFKDENILMGAGLGVAGGLVGGLGGVAFRGSAKGIVGGLLRQGHSLDIARGMGAGAEKIAFQRSGLFAKRIPELLGGAHLSPWKTYVGLLNTAFTPYYMGVIENAPDDIRNKWYKYMGYPDIPLIDISEEELSAIPDKMPHIMMPDPARLPKELELTAPVEKNYRTLPTAYAGYWNSFGEKPGKLDPPKELVVGDISGEEKAGIANYPQKVEKMRSRLAELRSKAAKVEEASEQTSRLCAAGRGDFAQAVKALTGFAGLDPRDMKRIGVLFSDYSQKTSEYTGQPVFRIEPASLGAGPPSEDVYAMVLVDAAYGSAATILSWYADAFEALGARTESAKPTAEQSRSGQNPGSTATTPTNNGNDPYYDAAAAAGNRIMPTTQPRPSTVPAPTPWDLTGDTGSGSGSDRKVTDDPVGGAADGLGTATTTPDASSVAPAPVPAVSAAGNDMGSALKSMMLPQMMQAFLGRNRPGAGTEPEKDHRDGRERPEDFAPPAPAPVPAPAANAVPAAQQPGSPAATAPNGETRPAVARPDSGRPPGNPVPATAPDTKGTVVYTVPDGRTVEVSAVVARGLDAAFGNASGTDARAAYTGTPAEWTDPKRIGRRIDPSESVTGDVGVWEERNAILVQFDGQDVLEAVVDGALVKVTELSQMRDDAGDFGGFVGIFHPPGIEKVADESAATAVPGAPADPTGAGATVSV</sequence>
<evidence type="ECO:0000256" key="1">
    <source>
        <dbReference type="SAM" id="Coils"/>
    </source>
</evidence>
<feature type="compositionally biased region" description="Low complexity" evidence="2">
    <location>
        <begin position="468"/>
        <end position="483"/>
    </location>
</feature>
<accession>A0ABV2WZL1</accession>
<protein>
    <submittedName>
        <fullName evidence="3">Uncharacterized protein</fullName>
    </submittedName>
</protein>
<organism evidence="3 4">
    <name type="scientific">Nocardia rhamnosiphila</name>
    <dbReference type="NCBI Taxonomy" id="426716"/>
    <lineage>
        <taxon>Bacteria</taxon>
        <taxon>Bacillati</taxon>
        <taxon>Actinomycetota</taxon>
        <taxon>Actinomycetes</taxon>
        <taxon>Mycobacteriales</taxon>
        <taxon>Nocardiaceae</taxon>
        <taxon>Nocardia</taxon>
    </lineage>
</organism>
<feature type="compositionally biased region" description="Low complexity" evidence="2">
    <location>
        <begin position="549"/>
        <end position="560"/>
    </location>
</feature>
<evidence type="ECO:0000313" key="4">
    <source>
        <dbReference type="Proteomes" id="UP001550628"/>
    </source>
</evidence>
<feature type="region of interest" description="Disordered" evidence="2">
    <location>
        <begin position="383"/>
        <end position="483"/>
    </location>
</feature>
<dbReference type="Proteomes" id="UP001550628">
    <property type="component" value="Unassembled WGS sequence"/>
</dbReference>
<feature type="compositionally biased region" description="Pro residues" evidence="2">
    <location>
        <begin position="538"/>
        <end position="548"/>
    </location>
</feature>
<dbReference type="RefSeq" id="WP_356959589.1">
    <property type="nucleotide sequence ID" value="NZ_JBEYBD010000031.1"/>
</dbReference>
<feature type="coiled-coil region" evidence="1">
    <location>
        <begin position="259"/>
        <end position="286"/>
    </location>
</feature>
<comment type="caution">
    <text evidence="3">The sequence shown here is derived from an EMBL/GenBank/DDBJ whole genome shotgun (WGS) entry which is preliminary data.</text>
</comment>
<dbReference type="EMBL" id="JBEYBF010000036">
    <property type="protein sequence ID" value="MEU1956335.1"/>
    <property type="molecule type" value="Genomic_DNA"/>
</dbReference>
<feature type="compositionally biased region" description="Basic and acidic residues" evidence="2">
    <location>
        <begin position="523"/>
        <end position="537"/>
    </location>
</feature>
<evidence type="ECO:0000313" key="3">
    <source>
        <dbReference type="EMBL" id="MEU1956335.1"/>
    </source>
</evidence>
<feature type="region of interest" description="Disordered" evidence="2">
    <location>
        <begin position="514"/>
        <end position="599"/>
    </location>
</feature>